<dbReference type="Gene3D" id="2.40.170.20">
    <property type="entry name" value="TonB-dependent receptor, beta-barrel domain"/>
    <property type="match status" value="1"/>
</dbReference>
<evidence type="ECO:0000313" key="10">
    <source>
        <dbReference type="Proteomes" id="UP000468581"/>
    </source>
</evidence>
<proteinExistence type="inferred from homology"/>
<keyword evidence="6 7" id="KW-0998">Cell outer membrane</keyword>
<dbReference type="SUPFAM" id="SSF49464">
    <property type="entry name" value="Carboxypeptidase regulatory domain-like"/>
    <property type="match status" value="1"/>
</dbReference>
<evidence type="ECO:0000256" key="1">
    <source>
        <dbReference type="ARBA" id="ARBA00004571"/>
    </source>
</evidence>
<evidence type="ECO:0000259" key="8">
    <source>
        <dbReference type="Pfam" id="PF07715"/>
    </source>
</evidence>
<dbReference type="NCBIfam" id="TIGR04057">
    <property type="entry name" value="SusC_RagA_signa"/>
    <property type="match status" value="1"/>
</dbReference>
<dbReference type="InterPro" id="IPR023997">
    <property type="entry name" value="TonB-dep_OMP_SusC/RagA_CS"/>
</dbReference>
<dbReference type="PROSITE" id="PS52016">
    <property type="entry name" value="TONB_DEPENDENT_REC_3"/>
    <property type="match status" value="1"/>
</dbReference>
<dbReference type="EMBL" id="JAABOO010000002">
    <property type="protein sequence ID" value="NER13777.1"/>
    <property type="molecule type" value="Genomic_DNA"/>
</dbReference>
<dbReference type="Pfam" id="PF13715">
    <property type="entry name" value="CarbopepD_reg_2"/>
    <property type="match status" value="1"/>
</dbReference>
<sequence length="1130" mass="124295">MRKLPKWDRDLFPFPRFDLKTGLVFLFMGIAIFGARADSYSQHTKITLNLTGATIAEVIDHIESKTEFRFVYKMTEVDTDRKVSVKVVREKMIRVLDLLFAGTDTEYRILNRQVILKKARTTNNIPKNTASADQETILIDGKVTDENGIPLTGASIVEKGTSNGVITDFEGSYVINVASKDAVLVFSYLGYISQEIQVGDRTTINVSLKTAVEKLDHVVVTALGIKRAEKALTYSAQSVGGEELSRIKDPSPINSLSGKVAGLNINRSSSGAGGSVKVVLRGNSSTRNNQPLYVIDGIPILNVNVGQPNDPFGSLIGGARDTGDAISLLNPDDIESINVLKGASASALYGSQGANGVIIINTRRGKEGEAKVIISSNITTENVFNLPDFQTEYEATASTAQTTWGGRATVEDHVKGFFQTGLTAINSVSLSSGNKKAQTYLSYSNTSTKGTLPTNNLNRHNLNVRETAGFFDDRLSLDASITVSKQTINNRPIAGFWFSPLTGLYLMPRGKNDFDELRENFEVFDPTRNLFVENWPIDEDIEQNPYWVLHRQPSIDRNQRFVGALALTGKINDWLSLQSRISYDRLYSSFEKRIHAGRQTTLGHVNGRYIEEHLGNTQVYGDVIASIDTDINEDLDFTVNIGSSITKSTIGELTYFDSQATGGGLKLANWFTLANFNSTIGIGKDVGQRKELQSLFGSIQAGYKGMLYADITARNDWSSTLDRSYFYPSFGLSAILSELLDMPEDISFSKIRISYGEVGNDVPSFLTNPINLYRRGGGSITPLIGTLEDTTLRPEKQRSFEIGTEWKFFEAKLGLALTYYRTNTIDQFFQIPAPSSNPQGYDFFAVNAGNIENKGIELSLEATLMSSEGFNWNTLFNYASNQSKVQLADVLGGKSFLTPPTGIVNYNYALVDGEAFGSIEGIKLTRNEDGKPIIERDDNGNIIGLTKDGEMTTVGNANPDWILGWNNAFSYGNFTLNFLIDARFGGDVMSLTQAMLDDFGVSQQTADARNAGGVTLDAVEQDGTPFTGTIPAEIYYRSVAGRSGATGEYVYDATNINFRELRLGYRFDLSQENFFKSLDLSLIGRNLFFIYKKAPFDPNVSFSTAEGSQGVESFSSPITRSIGMNIRITL</sequence>
<evidence type="ECO:0000256" key="7">
    <source>
        <dbReference type="PROSITE-ProRule" id="PRU01360"/>
    </source>
</evidence>
<dbReference type="Gene3D" id="2.170.130.10">
    <property type="entry name" value="TonB-dependent receptor, plug domain"/>
    <property type="match status" value="1"/>
</dbReference>
<dbReference type="GO" id="GO:0009279">
    <property type="term" value="C:cell outer membrane"/>
    <property type="evidence" value="ECO:0007669"/>
    <property type="project" value="UniProtKB-SubCell"/>
</dbReference>
<gene>
    <name evidence="9" type="ORF">GWK08_10025</name>
</gene>
<dbReference type="NCBIfam" id="TIGR04056">
    <property type="entry name" value="OMP_RagA_SusC"/>
    <property type="match status" value="1"/>
</dbReference>
<dbReference type="SUPFAM" id="SSF56935">
    <property type="entry name" value="Porins"/>
    <property type="match status" value="1"/>
</dbReference>
<accession>A0A6P0ULC7</accession>
<dbReference type="InterPro" id="IPR023996">
    <property type="entry name" value="TonB-dep_OMP_SusC/RagA"/>
</dbReference>
<protein>
    <submittedName>
        <fullName evidence="9">SusC/RagA family TonB-linked outer membrane protein</fullName>
    </submittedName>
</protein>
<evidence type="ECO:0000313" key="9">
    <source>
        <dbReference type="EMBL" id="NER13777.1"/>
    </source>
</evidence>
<keyword evidence="5 7" id="KW-0472">Membrane</keyword>
<dbReference type="InterPro" id="IPR012910">
    <property type="entry name" value="Plug_dom"/>
</dbReference>
<comment type="subcellular location">
    <subcellularLocation>
        <location evidence="1 7">Cell outer membrane</location>
        <topology evidence="1 7">Multi-pass membrane protein</topology>
    </subcellularLocation>
</comment>
<keyword evidence="4 7" id="KW-0812">Transmembrane</keyword>
<dbReference type="InterPro" id="IPR008969">
    <property type="entry name" value="CarboxyPept-like_regulatory"/>
</dbReference>
<keyword evidence="3 7" id="KW-1134">Transmembrane beta strand</keyword>
<organism evidence="9 10">
    <name type="scientific">Leptobacterium flavescens</name>
    <dbReference type="NCBI Taxonomy" id="472055"/>
    <lineage>
        <taxon>Bacteria</taxon>
        <taxon>Pseudomonadati</taxon>
        <taxon>Bacteroidota</taxon>
        <taxon>Flavobacteriia</taxon>
        <taxon>Flavobacteriales</taxon>
        <taxon>Flavobacteriaceae</taxon>
        <taxon>Leptobacterium</taxon>
    </lineage>
</organism>
<evidence type="ECO:0000256" key="3">
    <source>
        <dbReference type="ARBA" id="ARBA00022452"/>
    </source>
</evidence>
<feature type="domain" description="TonB-dependent receptor plug" evidence="8">
    <location>
        <begin position="231"/>
        <end position="357"/>
    </location>
</feature>
<reference evidence="9 10" key="1">
    <citation type="submission" date="2020-01" db="EMBL/GenBank/DDBJ databases">
        <title>Leptobacterium flavescens.</title>
        <authorList>
            <person name="Wang G."/>
        </authorList>
    </citation>
    <scope>NUCLEOTIDE SEQUENCE [LARGE SCALE GENOMIC DNA]</scope>
    <source>
        <strain evidence="9 10">KCTC 22160</strain>
    </source>
</reference>
<dbReference type="InterPro" id="IPR036942">
    <property type="entry name" value="Beta-barrel_TonB_sf"/>
</dbReference>
<comment type="caution">
    <text evidence="9">The sequence shown here is derived from an EMBL/GenBank/DDBJ whole genome shotgun (WGS) entry which is preliminary data.</text>
</comment>
<dbReference type="RefSeq" id="WP_163606917.1">
    <property type="nucleotide sequence ID" value="NZ_JAABOO010000002.1"/>
</dbReference>
<dbReference type="InterPro" id="IPR039426">
    <property type="entry name" value="TonB-dep_rcpt-like"/>
</dbReference>
<evidence type="ECO:0000256" key="5">
    <source>
        <dbReference type="ARBA" id="ARBA00023136"/>
    </source>
</evidence>
<evidence type="ECO:0000256" key="6">
    <source>
        <dbReference type="ARBA" id="ARBA00023237"/>
    </source>
</evidence>
<keyword evidence="2 7" id="KW-0813">Transport</keyword>
<dbReference type="InterPro" id="IPR037066">
    <property type="entry name" value="Plug_dom_sf"/>
</dbReference>
<comment type="similarity">
    <text evidence="7">Belongs to the TonB-dependent receptor family.</text>
</comment>
<name>A0A6P0ULC7_9FLAO</name>
<keyword evidence="10" id="KW-1185">Reference proteome</keyword>
<dbReference type="Gene3D" id="2.60.40.1120">
    <property type="entry name" value="Carboxypeptidase-like, regulatory domain"/>
    <property type="match status" value="1"/>
</dbReference>
<dbReference type="Proteomes" id="UP000468581">
    <property type="component" value="Unassembled WGS sequence"/>
</dbReference>
<evidence type="ECO:0000256" key="4">
    <source>
        <dbReference type="ARBA" id="ARBA00022692"/>
    </source>
</evidence>
<dbReference type="Pfam" id="PF07715">
    <property type="entry name" value="Plug"/>
    <property type="match status" value="1"/>
</dbReference>
<evidence type="ECO:0000256" key="2">
    <source>
        <dbReference type="ARBA" id="ARBA00022448"/>
    </source>
</evidence>
<dbReference type="AlphaFoldDB" id="A0A6P0ULC7"/>